<accession>A0ABY3ZRW4</accession>
<evidence type="ECO:0000313" key="3">
    <source>
        <dbReference type="EMBL" id="UOA15533.1"/>
    </source>
</evidence>
<feature type="transmembrane region" description="Helical" evidence="1">
    <location>
        <begin position="88"/>
        <end position="110"/>
    </location>
</feature>
<evidence type="ECO:0000313" key="4">
    <source>
        <dbReference type="Proteomes" id="UP000831019"/>
    </source>
</evidence>
<protein>
    <submittedName>
        <fullName evidence="3">Inner membrane protein YqaA</fullName>
    </submittedName>
</protein>
<feature type="transmembrane region" description="Helical" evidence="1">
    <location>
        <begin position="116"/>
        <end position="141"/>
    </location>
</feature>
<reference evidence="4" key="1">
    <citation type="journal article" date="2022" name="Microorganisms">
        <title>Beyond the ABCs#Discovery of Three New Plasmid Types in Rhodobacterales (RepQ, RepY, RepW).</title>
        <authorList>
            <person name="Freese H.M."/>
            <person name="Ringel V."/>
            <person name="Overmann J."/>
            <person name="Petersen J."/>
        </authorList>
    </citation>
    <scope>NUCLEOTIDE SEQUENCE [LARGE SCALE GENOMIC DNA]</scope>
    <source>
        <strain evidence="4">DSM 109990</strain>
    </source>
</reference>
<evidence type="ECO:0000256" key="1">
    <source>
        <dbReference type="SAM" id="Phobius"/>
    </source>
</evidence>
<dbReference type="PANTHER" id="PTHR42709:SF4">
    <property type="entry name" value="INNER MEMBRANE PROTEIN YQAA"/>
    <property type="match status" value="1"/>
</dbReference>
<name>A0ABY3ZRW4_9RHOB</name>
<keyword evidence="1" id="KW-0812">Transmembrane</keyword>
<feature type="domain" description="VTT" evidence="2">
    <location>
        <begin position="24"/>
        <end position="136"/>
    </location>
</feature>
<dbReference type="Proteomes" id="UP000831019">
    <property type="component" value="Chromosome"/>
</dbReference>
<dbReference type="EMBL" id="CP085144">
    <property type="protein sequence ID" value="UOA15533.1"/>
    <property type="molecule type" value="Genomic_DNA"/>
</dbReference>
<organism evidence="3 4">
    <name type="scientific">Sulfitobacter dubius</name>
    <dbReference type="NCBI Taxonomy" id="218673"/>
    <lineage>
        <taxon>Bacteria</taxon>
        <taxon>Pseudomonadati</taxon>
        <taxon>Pseudomonadota</taxon>
        <taxon>Alphaproteobacteria</taxon>
        <taxon>Rhodobacterales</taxon>
        <taxon>Roseobacteraceae</taxon>
        <taxon>Sulfitobacter</taxon>
    </lineage>
</organism>
<dbReference type="RefSeq" id="WP_243263208.1">
    <property type="nucleotide sequence ID" value="NZ_CAXAXN010000007.1"/>
</dbReference>
<sequence>MLALSSLFFAALLAATLIPAQSEALLLGLMWSGGHATALLWLVATLGNVLGSVMNWLLGRYLIHFADHRWFPFSAKQMARASGWYRRWGYWSLLASWVPIIGDPLTLAAGMLREPIWRFLVIVTFAKGGRYLVLILVAGGYM</sequence>
<feature type="transmembrane region" description="Helical" evidence="1">
    <location>
        <begin position="38"/>
        <end position="58"/>
    </location>
</feature>
<proteinExistence type="predicted"/>
<dbReference type="InterPro" id="IPR051311">
    <property type="entry name" value="DedA_domain"/>
</dbReference>
<dbReference type="PANTHER" id="PTHR42709">
    <property type="entry name" value="ALKALINE PHOSPHATASE LIKE PROTEIN"/>
    <property type="match status" value="1"/>
</dbReference>
<evidence type="ECO:0000259" key="2">
    <source>
        <dbReference type="Pfam" id="PF09335"/>
    </source>
</evidence>
<keyword evidence="1" id="KW-1133">Transmembrane helix</keyword>
<keyword evidence="1" id="KW-0472">Membrane</keyword>
<keyword evidence="4" id="KW-1185">Reference proteome</keyword>
<dbReference type="InterPro" id="IPR032816">
    <property type="entry name" value="VTT_dom"/>
</dbReference>
<dbReference type="Pfam" id="PF09335">
    <property type="entry name" value="VTT_dom"/>
    <property type="match status" value="1"/>
</dbReference>
<gene>
    <name evidence="3" type="primary">yqaA</name>
    <name evidence="3" type="ORF">DSM109990_02375</name>
</gene>